<dbReference type="InterPro" id="IPR032783">
    <property type="entry name" value="AraC_lig"/>
</dbReference>
<evidence type="ECO:0000259" key="4">
    <source>
        <dbReference type="PROSITE" id="PS01124"/>
    </source>
</evidence>
<evidence type="ECO:0000313" key="6">
    <source>
        <dbReference type="Proteomes" id="UP000012429"/>
    </source>
</evidence>
<dbReference type="SUPFAM" id="SSF46689">
    <property type="entry name" value="Homeodomain-like"/>
    <property type="match status" value="2"/>
</dbReference>
<dbReference type="Pfam" id="PF12852">
    <property type="entry name" value="Cupin_6"/>
    <property type="match status" value="1"/>
</dbReference>
<dbReference type="RefSeq" id="WP_004123666.1">
    <property type="nucleotide sequence ID" value="NZ_AQHN01000083.1"/>
</dbReference>
<dbReference type="SUPFAM" id="SSF51215">
    <property type="entry name" value="Regulatory protein AraC"/>
    <property type="match status" value="1"/>
</dbReference>
<dbReference type="PANTHER" id="PTHR46796">
    <property type="entry name" value="HTH-TYPE TRANSCRIPTIONAL ACTIVATOR RHAS-RELATED"/>
    <property type="match status" value="1"/>
</dbReference>
<dbReference type="Gene3D" id="1.10.10.60">
    <property type="entry name" value="Homeodomain-like"/>
    <property type="match status" value="1"/>
</dbReference>
<keyword evidence="6" id="KW-1185">Reference proteome</keyword>
<dbReference type="PROSITE" id="PS01124">
    <property type="entry name" value="HTH_ARAC_FAMILY_2"/>
    <property type="match status" value="1"/>
</dbReference>
<accession>N6U5F6</accession>
<keyword evidence="3" id="KW-0804">Transcription</keyword>
<dbReference type="GO" id="GO:0003700">
    <property type="term" value="F:DNA-binding transcription factor activity"/>
    <property type="evidence" value="ECO:0007669"/>
    <property type="project" value="InterPro"/>
</dbReference>
<dbReference type="EMBL" id="AQHN01000083">
    <property type="protein sequence ID" value="ENN85503.1"/>
    <property type="molecule type" value="Genomic_DNA"/>
</dbReference>
<evidence type="ECO:0000256" key="3">
    <source>
        <dbReference type="ARBA" id="ARBA00023163"/>
    </source>
</evidence>
<dbReference type="Proteomes" id="UP000012429">
    <property type="component" value="Unassembled WGS sequence"/>
</dbReference>
<dbReference type="STRING" id="363754.RHSP_07425"/>
<sequence>MTERIKRPGASMSGHHDVLSLLAPMLRVRPELQDFCRFGGDWNSPHAPEAKGWAAFHIVTKGACSVERKGQPTVRLEAGDVLLLPHGDAHVARGGDGRGPMQTIGTTQKNAIRIKETQGAEFETELICGRLYLESAADNLLLRLLPHAIVLRLSGQHACSMLVETIREELDADRTGAAAIARDLASALFVMLLRAHLEAEPPADGLLALLGHRETAKAALAMLGEPAREWSLDELASIVAVSRATLVRAFRRICGMPPLAFLTEVRLSIARNRIAHTADALGEIAADVGYQSEAALSRALQRHFAIRPGALRRSARLAAEPTLA</sequence>
<dbReference type="Pfam" id="PF12833">
    <property type="entry name" value="HTH_18"/>
    <property type="match status" value="1"/>
</dbReference>
<dbReference type="AlphaFoldDB" id="N6U5F6"/>
<keyword evidence="2" id="KW-0238">DNA-binding</keyword>
<name>N6U5F6_9HYPH</name>
<protein>
    <submittedName>
        <fullName evidence="5">AraC family transcriptional regulator</fullName>
    </submittedName>
</protein>
<dbReference type="PATRIC" id="fig|363754.4.peg.4756"/>
<proteinExistence type="predicted"/>
<evidence type="ECO:0000256" key="1">
    <source>
        <dbReference type="ARBA" id="ARBA00023015"/>
    </source>
</evidence>
<dbReference type="InterPro" id="IPR037923">
    <property type="entry name" value="HTH-like"/>
</dbReference>
<feature type="domain" description="HTH araC/xylS-type" evidence="4">
    <location>
        <begin position="216"/>
        <end position="314"/>
    </location>
</feature>
<dbReference type="InterPro" id="IPR009057">
    <property type="entry name" value="Homeodomain-like_sf"/>
</dbReference>
<dbReference type="InterPro" id="IPR018060">
    <property type="entry name" value="HTH_AraC"/>
</dbReference>
<keyword evidence="1" id="KW-0805">Transcription regulation</keyword>
<dbReference type="InterPro" id="IPR050204">
    <property type="entry name" value="AraC_XylS_family_regulators"/>
</dbReference>
<gene>
    <name evidence="5" type="ORF">RHSP_07425</name>
</gene>
<organism evidence="5 6">
    <name type="scientific">Rhizobium freirei PRF 81</name>
    <dbReference type="NCBI Taxonomy" id="363754"/>
    <lineage>
        <taxon>Bacteria</taxon>
        <taxon>Pseudomonadati</taxon>
        <taxon>Pseudomonadota</taxon>
        <taxon>Alphaproteobacteria</taxon>
        <taxon>Hyphomicrobiales</taxon>
        <taxon>Rhizobiaceae</taxon>
        <taxon>Rhizobium/Agrobacterium group</taxon>
        <taxon>Rhizobium</taxon>
    </lineage>
</organism>
<dbReference type="PANTHER" id="PTHR46796:SF7">
    <property type="entry name" value="ARAC FAMILY TRANSCRIPTIONAL REGULATOR"/>
    <property type="match status" value="1"/>
</dbReference>
<comment type="caution">
    <text evidence="5">The sequence shown here is derived from an EMBL/GenBank/DDBJ whole genome shotgun (WGS) entry which is preliminary data.</text>
</comment>
<reference evidence="5 6" key="1">
    <citation type="journal article" date="2012" name="BMC Genomics">
        <title>Genomic basis of broad host range and environmental adaptability of Rhizobium tropici CIAT 899 and Rhizobium sp. PRF 81 which are used in inoculants for common bean (Phaseolus vulgaris L.).</title>
        <authorList>
            <person name="Ormeno-Orrillo E."/>
            <person name="Menna P."/>
            <person name="Almeida L.G."/>
            <person name="Ollero F.J."/>
            <person name="Nicolas M.F."/>
            <person name="Pains Rodrigues E."/>
            <person name="Shigueyoshi Nakatani A."/>
            <person name="Silva Batista J.S."/>
            <person name="Oliveira Chueire L.M."/>
            <person name="Souza R.C."/>
            <person name="Ribeiro Vasconcelos A.T."/>
            <person name="Megias M."/>
            <person name="Hungria M."/>
            <person name="Martinez-Romero E."/>
        </authorList>
    </citation>
    <scope>NUCLEOTIDE SEQUENCE [LARGE SCALE GENOMIC DNA]</scope>
    <source>
        <strain evidence="5 6">PRF 81</strain>
    </source>
</reference>
<evidence type="ECO:0000313" key="5">
    <source>
        <dbReference type="EMBL" id="ENN85503.1"/>
    </source>
</evidence>
<dbReference type="SMART" id="SM00342">
    <property type="entry name" value="HTH_ARAC"/>
    <property type="match status" value="1"/>
</dbReference>
<evidence type="ECO:0000256" key="2">
    <source>
        <dbReference type="ARBA" id="ARBA00023125"/>
    </source>
</evidence>
<dbReference type="GO" id="GO:0043565">
    <property type="term" value="F:sequence-specific DNA binding"/>
    <property type="evidence" value="ECO:0007669"/>
    <property type="project" value="InterPro"/>
</dbReference>